<gene>
    <name evidence="1" type="ORF">SAMN05421731_105144</name>
</gene>
<sequence>MGVAELMYQHSLHLSEEEAKQALAFVQFLEQRSLATQQDNSVARPWKVGLIGITPDEFHQEIKNSFLNPLMLTVKEFFIFLFITYKTSRSI</sequence>
<dbReference type="OrthoDB" id="5772917at2"/>
<dbReference type="Proteomes" id="UP000219042">
    <property type="component" value="Unassembled WGS sequence"/>
</dbReference>
<proteinExistence type="predicted"/>
<evidence type="ECO:0000313" key="1">
    <source>
        <dbReference type="EMBL" id="SNX45590.1"/>
    </source>
</evidence>
<protein>
    <recommendedName>
        <fullName evidence="3">DUF2281 domain-containing protein</fullName>
    </recommendedName>
</protein>
<accession>A0A240ECE9</accession>
<evidence type="ECO:0000313" key="2">
    <source>
        <dbReference type="Proteomes" id="UP000219042"/>
    </source>
</evidence>
<name>A0A240ECE9_9GAMM</name>
<dbReference type="AlphaFoldDB" id="A0A240ECE9"/>
<evidence type="ECO:0008006" key="3">
    <source>
        <dbReference type="Google" id="ProtNLM"/>
    </source>
</evidence>
<organism evidence="1 2">
    <name type="scientific">Acinetobacter puyangensis</name>
    <dbReference type="NCBI Taxonomy" id="1096779"/>
    <lineage>
        <taxon>Bacteria</taxon>
        <taxon>Pseudomonadati</taxon>
        <taxon>Pseudomonadota</taxon>
        <taxon>Gammaproteobacteria</taxon>
        <taxon>Moraxellales</taxon>
        <taxon>Moraxellaceae</taxon>
        <taxon>Acinetobacter</taxon>
    </lineage>
</organism>
<reference evidence="2" key="1">
    <citation type="submission" date="2016-09" db="EMBL/GenBank/DDBJ databases">
        <authorList>
            <person name="Varghese N."/>
            <person name="Submissions S."/>
        </authorList>
    </citation>
    <scope>NUCLEOTIDE SEQUENCE [LARGE SCALE GENOMIC DNA]</scope>
    <source>
        <strain evidence="2">ANC 4466</strain>
    </source>
</reference>
<dbReference type="RefSeq" id="WP_097079360.1">
    <property type="nucleotide sequence ID" value="NZ_BAABHT010000005.1"/>
</dbReference>
<dbReference type="EMBL" id="OANT01000005">
    <property type="protein sequence ID" value="SNX45590.1"/>
    <property type="molecule type" value="Genomic_DNA"/>
</dbReference>
<keyword evidence="2" id="KW-1185">Reference proteome</keyword>